<comment type="caution">
    <text evidence="1">The sequence shown here is derived from an EMBL/GenBank/DDBJ whole genome shotgun (WGS) entry which is preliminary data.</text>
</comment>
<protein>
    <submittedName>
        <fullName evidence="1">Uncharacterized protein</fullName>
    </submittedName>
</protein>
<dbReference type="RefSeq" id="WP_172955393.1">
    <property type="nucleotide sequence ID" value="NZ_CAXIQV010000030.1"/>
</dbReference>
<dbReference type="Proteomes" id="UP001168216">
    <property type="component" value="Unassembled WGS sequence"/>
</dbReference>
<organism evidence="1 2">
    <name type="scientific">Aeromonas bestiarum</name>
    <dbReference type="NCBI Taxonomy" id="105751"/>
    <lineage>
        <taxon>Bacteria</taxon>
        <taxon>Pseudomonadati</taxon>
        <taxon>Pseudomonadota</taxon>
        <taxon>Gammaproteobacteria</taxon>
        <taxon>Aeromonadales</taxon>
        <taxon>Aeromonadaceae</taxon>
        <taxon>Aeromonas</taxon>
    </lineage>
</organism>
<dbReference type="EMBL" id="JAOPLV010000001">
    <property type="protein sequence ID" value="MDM5139008.1"/>
    <property type="molecule type" value="Genomic_DNA"/>
</dbReference>
<proteinExistence type="predicted"/>
<evidence type="ECO:0000313" key="2">
    <source>
        <dbReference type="Proteomes" id="UP001168216"/>
    </source>
</evidence>
<evidence type="ECO:0000313" key="1">
    <source>
        <dbReference type="EMBL" id="MDM5139008.1"/>
    </source>
</evidence>
<dbReference type="AlphaFoldDB" id="A0AAW7I999"/>
<reference evidence="1" key="1">
    <citation type="submission" date="2023-08" db="EMBL/GenBank/DDBJ databases">
        <title>WGS of Aeromonas isolates.</title>
        <authorList>
            <person name="Lee H."/>
        </authorList>
    </citation>
    <scope>NUCLEOTIDE SEQUENCE</scope>
    <source>
        <strain evidence="1">SL22</strain>
    </source>
</reference>
<accession>A0AAW7I999</accession>
<name>A0AAW7I999_9GAMM</name>
<sequence>MKSEQAGAVIGFFVTKRRDILLVNLVGSLADLQLNIEGWAEWPRMERV</sequence>
<gene>
    <name evidence="1" type="ORF">OB959_04225</name>
</gene>